<evidence type="ECO:0000313" key="3">
    <source>
        <dbReference type="Proteomes" id="UP000234744"/>
    </source>
</evidence>
<feature type="region of interest" description="Disordered" evidence="1">
    <location>
        <begin position="44"/>
        <end position="71"/>
    </location>
</feature>
<organism evidence="2 3">
    <name type="scientific">Pseudomonas plecoglossicida</name>
    <dbReference type="NCBI Taxonomy" id="70775"/>
    <lineage>
        <taxon>Bacteria</taxon>
        <taxon>Pseudomonadati</taxon>
        <taxon>Pseudomonadota</taxon>
        <taxon>Gammaproteobacteria</taxon>
        <taxon>Pseudomonadales</taxon>
        <taxon>Pseudomonadaceae</taxon>
        <taxon>Pseudomonas</taxon>
    </lineage>
</organism>
<evidence type="ECO:0000256" key="1">
    <source>
        <dbReference type="SAM" id="MobiDB-lite"/>
    </source>
</evidence>
<name>A0ABX4U3K6_PSEDL</name>
<dbReference type="Proteomes" id="UP000234744">
    <property type="component" value="Unassembled WGS sequence"/>
</dbReference>
<reference evidence="2 3" key="1">
    <citation type="submission" date="2017-12" db="EMBL/GenBank/DDBJ databases">
        <title>Detection of the carbapenemase gene blaVIM-5 in members of the Pseudomonas putida group isolated from polluted Nigerian wetlands.</title>
        <authorList>
            <person name="Adelowo O."/>
            <person name="Vollmers J."/>
            <person name="Maeusezahl I."/>
            <person name="Kaster A.-K."/>
            <person name="Mueller J.A."/>
        </authorList>
    </citation>
    <scope>NUCLEOTIDE SEQUENCE [LARGE SCALE GENOMIC DNA]</scope>
    <source>
        <strain evidence="2 3">MR69</strain>
    </source>
</reference>
<sequence>MASSLPEPDLTGGHDRVGAALCRDRAAARPQGFSIAALIAGAASRPDRDTRPLLQESRQSIGFSGAARIGR</sequence>
<comment type="caution">
    <text evidence="2">The sequence shown here is derived from an EMBL/GenBank/DDBJ whole genome shotgun (WGS) entry which is preliminary data.</text>
</comment>
<gene>
    <name evidence="2" type="ORF">CXG47_13895</name>
</gene>
<protein>
    <submittedName>
        <fullName evidence="2">Uncharacterized protein</fullName>
    </submittedName>
</protein>
<evidence type="ECO:0000313" key="2">
    <source>
        <dbReference type="EMBL" id="PLV13896.1"/>
    </source>
</evidence>
<proteinExistence type="predicted"/>
<keyword evidence="3" id="KW-1185">Reference proteome</keyword>
<dbReference type="EMBL" id="PJCJ01000007">
    <property type="protein sequence ID" value="PLV13896.1"/>
    <property type="molecule type" value="Genomic_DNA"/>
</dbReference>
<accession>A0ABX4U3K6</accession>